<gene>
    <name evidence="10" type="ORF">Baya_0797</name>
</gene>
<dbReference type="Gene3D" id="2.10.90.10">
    <property type="entry name" value="Cystine-knot cytokines"/>
    <property type="match status" value="1"/>
</dbReference>
<reference evidence="10 11" key="1">
    <citation type="journal article" date="2019" name="Genome Biol. Evol.">
        <title>Whole-Genome Sequencing of the Giant Devil Catfish, Bagarius yarrelli.</title>
        <authorList>
            <person name="Jiang W."/>
            <person name="Lv Y."/>
            <person name="Cheng L."/>
            <person name="Yang K."/>
            <person name="Chao B."/>
            <person name="Wang X."/>
            <person name="Li Y."/>
            <person name="Pan X."/>
            <person name="You X."/>
            <person name="Zhang Y."/>
            <person name="Yang J."/>
            <person name="Li J."/>
            <person name="Zhang X."/>
            <person name="Liu S."/>
            <person name="Sun C."/>
            <person name="Yang J."/>
            <person name="Shi Q."/>
        </authorList>
    </citation>
    <scope>NUCLEOTIDE SEQUENCE [LARGE SCALE GENOMIC DNA]</scope>
    <source>
        <strain evidence="10">JWS20170419001</strain>
        <tissue evidence="10">Muscle</tissue>
    </source>
</reference>
<evidence type="ECO:0000256" key="5">
    <source>
        <dbReference type="ARBA" id="ARBA00022729"/>
    </source>
</evidence>
<comment type="subcellular location">
    <subcellularLocation>
        <location evidence="1">Secreted</location>
    </subcellularLocation>
</comment>
<evidence type="ECO:0000256" key="7">
    <source>
        <dbReference type="ARBA" id="ARBA00023157"/>
    </source>
</evidence>
<keyword evidence="11" id="KW-1185">Reference proteome</keyword>
<evidence type="ECO:0000256" key="4">
    <source>
        <dbReference type="ARBA" id="ARBA00022525"/>
    </source>
</evidence>
<keyword evidence="3" id="KW-0217">Developmental protein</keyword>
<keyword evidence="5" id="KW-0732">Signal</keyword>
<dbReference type="Proteomes" id="UP000319801">
    <property type="component" value="Unassembled WGS sequence"/>
</dbReference>
<feature type="compositionally biased region" description="Basic and acidic residues" evidence="9">
    <location>
        <begin position="21"/>
        <end position="30"/>
    </location>
</feature>
<evidence type="ECO:0000256" key="2">
    <source>
        <dbReference type="ARBA" id="ARBA00007480"/>
    </source>
</evidence>
<accession>A0A556TJA0</accession>
<dbReference type="GO" id="GO:0030514">
    <property type="term" value="P:negative regulation of BMP signaling pathway"/>
    <property type="evidence" value="ECO:0007669"/>
    <property type="project" value="InterPro"/>
</dbReference>
<dbReference type="InterPro" id="IPR008717">
    <property type="entry name" value="Noggin"/>
</dbReference>
<feature type="compositionally biased region" description="Basic and acidic residues" evidence="9">
    <location>
        <begin position="1"/>
        <end position="13"/>
    </location>
</feature>
<sequence>MAHLSWTRDDRTRGGTMRIRGGAETRGRSNVELSAERAPFRIRSLALCTSGRLRQALQDLHPKYPHVPDQMDNMDNVPHFLVMCVFFFALGFRIEGGSCQHHTSMHYLLRPIPSDSLPVKVIKEDPDPVLDPKERDLNETELRSTLGTHFDARFMSVVLPEEKREDPGMDTEGTRQQFLLRPMPQEIRALDFDTAHDAKKHNKKLRRRLQQWLWAYAFCPVVYAWQDLGIRFWPRYVRVGSCLTKRSCSVPEGMMCKPSKSVHFTLLRWHCMSRRPSKCTWIFVQYPVISECKCSCPN</sequence>
<dbReference type="GO" id="GO:0051216">
    <property type="term" value="P:cartilage development"/>
    <property type="evidence" value="ECO:0007669"/>
    <property type="project" value="UniProtKB-KW"/>
</dbReference>
<dbReference type="Gene3D" id="1.10.287.520">
    <property type="entry name" value="Helix hairpin bin"/>
    <property type="match status" value="1"/>
</dbReference>
<keyword evidence="8" id="KW-0891">Chondrogenesis</keyword>
<name>A0A556TJA0_BAGYA</name>
<dbReference type="EMBL" id="VCAZ01000002">
    <property type="protein sequence ID" value="TSK14814.1"/>
    <property type="molecule type" value="Genomic_DNA"/>
</dbReference>
<dbReference type="AlphaFoldDB" id="A0A556TJA0"/>
<keyword evidence="7" id="KW-1015">Disulfide bond</keyword>
<keyword evidence="6" id="KW-0221">Differentiation</keyword>
<evidence type="ECO:0000256" key="9">
    <source>
        <dbReference type="SAM" id="MobiDB-lite"/>
    </source>
</evidence>
<dbReference type="OrthoDB" id="5950649at2759"/>
<protein>
    <submittedName>
        <fullName evidence="10">Noggin-3</fullName>
    </submittedName>
</protein>
<dbReference type="PANTHER" id="PTHR10494:SF5">
    <property type="entry name" value="NOGGIN"/>
    <property type="match status" value="1"/>
</dbReference>
<evidence type="ECO:0000256" key="3">
    <source>
        <dbReference type="ARBA" id="ARBA00022473"/>
    </source>
</evidence>
<dbReference type="PANTHER" id="PTHR10494">
    <property type="entry name" value="BONE MORPHOGENETIC PROTEIN INHIBITOR, NOGGIN"/>
    <property type="match status" value="1"/>
</dbReference>
<evidence type="ECO:0000256" key="6">
    <source>
        <dbReference type="ARBA" id="ARBA00022782"/>
    </source>
</evidence>
<organism evidence="10 11">
    <name type="scientific">Bagarius yarrelli</name>
    <name type="common">Goonch</name>
    <name type="synonym">Bagrus yarrelli</name>
    <dbReference type="NCBI Taxonomy" id="175774"/>
    <lineage>
        <taxon>Eukaryota</taxon>
        <taxon>Metazoa</taxon>
        <taxon>Chordata</taxon>
        <taxon>Craniata</taxon>
        <taxon>Vertebrata</taxon>
        <taxon>Euteleostomi</taxon>
        <taxon>Actinopterygii</taxon>
        <taxon>Neopterygii</taxon>
        <taxon>Teleostei</taxon>
        <taxon>Ostariophysi</taxon>
        <taxon>Siluriformes</taxon>
        <taxon>Sisoridae</taxon>
        <taxon>Sisorinae</taxon>
        <taxon>Bagarius</taxon>
    </lineage>
</organism>
<dbReference type="GO" id="GO:0005615">
    <property type="term" value="C:extracellular space"/>
    <property type="evidence" value="ECO:0007669"/>
    <property type="project" value="TreeGrafter"/>
</dbReference>
<keyword evidence="4" id="KW-0964">Secreted</keyword>
<evidence type="ECO:0000256" key="1">
    <source>
        <dbReference type="ARBA" id="ARBA00004613"/>
    </source>
</evidence>
<dbReference type="GO" id="GO:0009953">
    <property type="term" value="P:dorsal/ventral pattern formation"/>
    <property type="evidence" value="ECO:0007669"/>
    <property type="project" value="TreeGrafter"/>
</dbReference>
<dbReference type="InterPro" id="IPR029034">
    <property type="entry name" value="Cystine-knot_cytokine"/>
</dbReference>
<evidence type="ECO:0000256" key="8">
    <source>
        <dbReference type="ARBA" id="ARBA00023188"/>
    </source>
</evidence>
<feature type="region of interest" description="Disordered" evidence="9">
    <location>
        <begin position="1"/>
        <end position="30"/>
    </location>
</feature>
<proteinExistence type="inferred from homology"/>
<dbReference type="SUPFAM" id="SSF57501">
    <property type="entry name" value="Cystine-knot cytokines"/>
    <property type="match status" value="1"/>
</dbReference>
<dbReference type="Pfam" id="PF05806">
    <property type="entry name" value="Noggin"/>
    <property type="match status" value="1"/>
</dbReference>
<dbReference type="GO" id="GO:0001649">
    <property type="term" value="P:osteoblast differentiation"/>
    <property type="evidence" value="ECO:0007669"/>
    <property type="project" value="TreeGrafter"/>
</dbReference>
<evidence type="ECO:0000313" key="10">
    <source>
        <dbReference type="EMBL" id="TSK14814.1"/>
    </source>
</evidence>
<evidence type="ECO:0000313" key="11">
    <source>
        <dbReference type="Proteomes" id="UP000319801"/>
    </source>
</evidence>
<comment type="similarity">
    <text evidence="2">Belongs to the noggin family.</text>
</comment>
<comment type="caution">
    <text evidence="10">The sequence shown here is derived from an EMBL/GenBank/DDBJ whole genome shotgun (WGS) entry which is preliminary data.</text>
</comment>
<dbReference type="GO" id="GO:0045596">
    <property type="term" value="P:negative regulation of cell differentiation"/>
    <property type="evidence" value="ECO:0007669"/>
    <property type="project" value="InterPro"/>
</dbReference>